<proteinExistence type="predicted"/>
<protein>
    <submittedName>
        <fullName evidence="1">Uncharacterized protein</fullName>
    </submittedName>
</protein>
<dbReference type="AlphaFoldDB" id="A0A5M4B1J4"/>
<dbReference type="Proteomes" id="UP000391834">
    <property type="component" value="Unassembled WGS sequence"/>
</dbReference>
<organism evidence="1 2">
    <name type="scientific">Prolixibacter bellariivorans</name>
    <dbReference type="NCBI Taxonomy" id="314319"/>
    <lineage>
        <taxon>Bacteria</taxon>
        <taxon>Pseudomonadati</taxon>
        <taxon>Bacteroidota</taxon>
        <taxon>Bacteroidia</taxon>
        <taxon>Marinilabiliales</taxon>
        <taxon>Prolixibacteraceae</taxon>
        <taxon>Prolixibacter</taxon>
    </lineage>
</organism>
<dbReference type="OrthoDB" id="7059173at2"/>
<name>A0A5M4B1J4_9BACT</name>
<dbReference type="RefSeq" id="WP_027585799.1">
    <property type="nucleotide sequence ID" value="NZ_BLAX01000001.1"/>
</dbReference>
<keyword evidence="2" id="KW-1185">Reference proteome</keyword>
<evidence type="ECO:0000313" key="1">
    <source>
        <dbReference type="EMBL" id="GET34039.1"/>
    </source>
</evidence>
<gene>
    <name evidence="1" type="ORF">PbJCM13498_29020</name>
</gene>
<dbReference type="EMBL" id="BLAX01000001">
    <property type="protein sequence ID" value="GET34039.1"/>
    <property type="molecule type" value="Genomic_DNA"/>
</dbReference>
<evidence type="ECO:0000313" key="2">
    <source>
        <dbReference type="Proteomes" id="UP000391834"/>
    </source>
</evidence>
<reference evidence="1 2" key="1">
    <citation type="submission" date="2019-10" db="EMBL/GenBank/DDBJ databases">
        <title>Prolixibacter strains distinguished by the presence of nitrate reductase genes were adept at nitrate-dependent anaerobic corrosion of metallic iron and carbon steel.</title>
        <authorList>
            <person name="Iino T."/>
            <person name="Shono N."/>
            <person name="Ito K."/>
            <person name="Nakamura R."/>
            <person name="Sueoka K."/>
            <person name="Harayama S."/>
            <person name="Ohkuma M."/>
        </authorList>
    </citation>
    <scope>NUCLEOTIDE SEQUENCE [LARGE SCALE GENOMIC DNA]</scope>
    <source>
        <strain evidence="1 2">JCM 13498</strain>
    </source>
</reference>
<comment type="caution">
    <text evidence="1">The sequence shown here is derived from an EMBL/GenBank/DDBJ whole genome shotgun (WGS) entry which is preliminary data.</text>
</comment>
<sequence>MDIYNISEIEIELRATSDAACGNGINALLDSKKISIEEFIEHREKYAEDFIRFSHDGFKGAQNRIIKNILLIQDEQEVVKQNLKKARVERNKEEIPELINKKKHLENIVKLFKHCADALVWQLIQGQL</sequence>
<accession>A0A5M4B1J4</accession>